<dbReference type="Pfam" id="PF00201">
    <property type="entry name" value="UDPGT"/>
    <property type="match status" value="1"/>
</dbReference>
<dbReference type="EMBL" id="KQ435042">
    <property type="protein sequence ID" value="KZC14187.1"/>
    <property type="molecule type" value="Genomic_DNA"/>
</dbReference>
<feature type="signal peptide" evidence="5">
    <location>
        <begin position="1"/>
        <end position="24"/>
    </location>
</feature>
<dbReference type="Gene3D" id="3.40.50.2000">
    <property type="entry name" value="Glycogen Phosphorylase B"/>
    <property type="match status" value="1"/>
</dbReference>
<keyword evidence="2" id="KW-0328">Glycosyltransferase</keyword>
<feature type="chain" id="PRO_5007599744" evidence="5">
    <location>
        <begin position="25"/>
        <end position="475"/>
    </location>
</feature>
<evidence type="ECO:0000256" key="1">
    <source>
        <dbReference type="ARBA" id="ARBA00009995"/>
    </source>
</evidence>
<reference evidence="6 7" key="1">
    <citation type="submission" date="2015-07" db="EMBL/GenBank/DDBJ databases">
        <title>The genome of Dufourea novaeangliae.</title>
        <authorList>
            <person name="Pan H."/>
            <person name="Kapheim K."/>
        </authorList>
    </citation>
    <scope>NUCLEOTIDE SEQUENCE [LARGE SCALE GENOMIC DNA]</scope>
    <source>
        <strain evidence="6">0120121106</strain>
        <tissue evidence="6">Whole body</tissue>
    </source>
</reference>
<dbReference type="PANTHER" id="PTHR48043">
    <property type="entry name" value="EG:EG0003.4 PROTEIN-RELATED"/>
    <property type="match status" value="1"/>
</dbReference>
<dbReference type="PANTHER" id="PTHR48043:SF145">
    <property type="entry name" value="FI06409P-RELATED"/>
    <property type="match status" value="1"/>
</dbReference>
<keyword evidence="4" id="KW-0812">Transmembrane</keyword>
<organism evidence="6 7">
    <name type="scientific">Dufourea novaeangliae</name>
    <name type="common">Sweat bee</name>
    <dbReference type="NCBI Taxonomy" id="178035"/>
    <lineage>
        <taxon>Eukaryota</taxon>
        <taxon>Metazoa</taxon>
        <taxon>Ecdysozoa</taxon>
        <taxon>Arthropoda</taxon>
        <taxon>Hexapoda</taxon>
        <taxon>Insecta</taxon>
        <taxon>Pterygota</taxon>
        <taxon>Neoptera</taxon>
        <taxon>Endopterygota</taxon>
        <taxon>Hymenoptera</taxon>
        <taxon>Apocrita</taxon>
        <taxon>Aculeata</taxon>
        <taxon>Apoidea</taxon>
        <taxon>Anthophila</taxon>
        <taxon>Halictidae</taxon>
        <taxon>Rophitinae</taxon>
        <taxon>Dufourea</taxon>
    </lineage>
</organism>
<dbReference type="SUPFAM" id="SSF53756">
    <property type="entry name" value="UDP-Glycosyltransferase/glycogen phosphorylase"/>
    <property type="match status" value="1"/>
</dbReference>
<dbReference type="AlphaFoldDB" id="A0A154PR11"/>
<dbReference type="InterPro" id="IPR050271">
    <property type="entry name" value="UDP-glycosyltransferase"/>
</dbReference>
<name>A0A154PR11_DUFNO</name>
<sequence>MKIMNAPWWARLQMMLYYCGVVICDPVFQHSEMQKIIQSKEKFDVFIVEIFSTECFLGIAHTLDIPVVVGMISSVAVPWSNDIMRNPEIPSYIPNYLSGLTDKMNFFQRIQNTWHFLYTKTFYRYFSDKPSYKIAKKYLSDNLPDFDWLRSKISLILANGHLTISPPRALAPGFKDVGGIHIPLSGPPPLPKDLQNYLDNQREDGVIYFSLGSQLDGTTMPEQVLVAFYRAFEQLPQQILWKCTEEKMPTLPRNVKCIEWAPQLSILCHPNVRMFITHGGLLGTQEAVYCGVPMLGIPLFGDQHSNVAYSVKKGLALELDYYGLSYETISSALNEMLKNKSYGEVAQRASLQFRDRPIPPVEEGVYWIEYLIRHGPDSLKIEAANLTWYQYLLLDIVCVITADDCSYVWQVPAQNRCEWVKTIHDCNTDSVFQYTELLFCTFNSDNKLLFSVGLMPMVLWLLYMFLMLGTTADNL</sequence>
<keyword evidence="4" id="KW-0472">Membrane</keyword>
<evidence type="ECO:0000256" key="4">
    <source>
        <dbReference type="SAM" id="Phobius"/>
    </source>
</evidence>
<dbReference type="Proteomes" id="UP000076502">
    <property type="component" value="Unassembled WGS sequence"/>
</dbReference>
<proteinExistence type="inferred from homology"/>
<comment type="similarity">
    <text evidence="1">Belongs to the UDP-glycosyltransferase family.</text>
</comment>
<feature type="transmembrane region" description="Helical" evidence="4">
    <location>
        <begin position="448"/>
        <end position="468"/>
    </location>
</feature>
<dbReference type="InterPro" id="IPR002213">
    <property type="entry name" value="UDP_glucos_trans"/>
</dbReference>
<evidence type="ECO:0000256" key="2">
    <source>
        <dbReference type="ARBA" id="ARBA00022676"/>
    </source>
</evidence>
<dbReference type="OrthoDB" id="5835829at2759"/>
<evidence type="ECO:0000313" key="6">
    <source>
        <dbReference type="EMBL" id="KZC14187.1"/>
    </source>
</evidence>
<accession>A0A154PR11</accession>
<keyword evidence="3 6" id="KW-0808">Transferase</keyword>
<evidence type="ECO:0000256" key="3">
    <source>
        <dbReference type="ARBA" id="ARBA00022679"/>
    </source>
</evidence>
<evidence type="ECO:0000256" key="5">
    <source>
        <dbReference type="SAM" id="SignalP"/>
    </source>
</evidence>
<keyword evidence="7" id="KW-1185">Reference proteome</keyword>
<dbReference type="CDD" id="cd03784">
    <property type="entry name" value="GT1_Gtf-like"/>
    <property type="match status" value="1"/>
</dbReference>
<keyword evidence="5" id="KW-0732">Signal</keyword>
<evidence type="ECO:0000313" key="7">
    <source>
        <dbReference type="Proteomes" id="UP000076502"/>
    </source>
</evidence>
<dbReference type="GO" id="GO:0008194">
    <property type="term" value="F:UDP-glycosyltransferase activity"/>
    <property type="evidence" value="ECO:0007669"/>
    <property type="project" value="InterPro"/>
</dbReference>
<dbReference type="FunFam" id="3.40.50.2000:FF:000050">
    <property type="entry name" value="UDP-glucuronosyltransferase"/>
    <property type="match status" value="1"/>
</dbReference>
<protein>
    <submittedName>
        <fullName evidence="6">UDP-glucuronosyltransferase 2C1</fullName>
    </submittedName>
</protein>
<dbReference type="STRING" id="178035.A0A154PR11"/>
<gene>
    <name evidence="6" type="ORF">WN55_06267</name>
</gene>
<keyword evidence="4" id="KW-1133">Transmembrane helix</keyword>